<evidence type="ECO:0000313" key="1">
    <source>
        <dbReference type="EMBL" id="MDT9610177.1"/>
    </source>
</evidence>
<feature type="non-terminal residue" evidence="1">
    <location>
        <position position="1"/>
    </location>
</feature>
<name>A0AAW8WLX2_9LACO</name>
<dbReference type="RefSeq" id="WP_315689305.1">
    <property type="nucleotide sequence ID" value="NZ_JAVTXG010000050.1"/>
</dbReference>
<sequence length="179" mass="21520">LKNQFTRKNYLHKRFDSFIGVVMETKLNYLNVTEKHFLNRLALLQSMNQINTSKPALLYFTTEDEDDGKFHSYIILEVYNNLIHAETCLKTPFLISSDYKRSTDEQAWLTYRKWVNEDSAFFQNLLDGLKDDGFREVRVLEPTYHSELNDIYNLRLRTKQQKNLQANQIKIIYRFQEEY</sequence>
<proteinExistence type="predicted"/>
<dbReference type="EMBL" id="JAVTXN010000050">
    <property type="protein sequence ID" value="MDT9610177.1"/>
    <property type="molecule type" value="Genomic_DNA"/>
</dbReference>
<reference evidence="1" key="1">
    <citation type="submission" date="2023-08" db="EMBL/GenBank/DDBJ databases">
        <title>Lactobacillus from the Female Urinary Tract.</title>
        <authorList>
            <person name="Stegman N."/>
            <person name="Jackson B."/>
            <person name="Steiling M."/>
            <person name="Sedano C."/>
            <person name="Wolfe A."/>
            <person name="Putonti C."/>
        </authorList>
    </citation>
    <scope>NUCLEOTIDE SEQUENCE</scope>
    <source>
        <strain evidence="1">UMB5661</strain>
    </source>
</reference>
<gene>
    <name evidence="1" type="ORF">RON39_08630</name>
</gene>
<organism evidence="1 2">
    <name type="scientific">Lactobacillus crispatus</name>
    <dbReference type="NCBI Taxonomy" id="47770"/>
    <lineage>
        <taxon>Bacteria</taxon>
        <taxon>Bacillati</taxon>
        <taxon>Bacillota</taxon>
        <taxon>Bacilli</taxon>
        <taxon>Lactobacillales</taxon>
        <taxon>Lactobacillaceae</taxon>
        <taxon>Lactobacillus</taxon>
    </lineage>
</organism>
<dbReference type="AlphaFoldDB" id="A0AAW8WLX2"/>
<protein>
    <submittedName>
        <fullName evidence="1">Uncharacterized protein</fullName>
    </submittedName>
</protein>
<comment type="caution">
    <text evidence="1">The sequence shown here is derived from an EMBL/GenBank/DDBJ whole genome shotgun (WGS) entry which is preliminary data.</text>
</comment>
<accession>A0AAW8WLX2</accession>
<evidence type="ECO:0000313" key="2">
    <source>
        <dbReference type="Proteomes" id="UP001253287"/>
    </source>
</evidence>
<dbReference type="Proteomes" id="UP001253287">
    <property type="component" value="Unassembled WGS sequence"/>
</dbReference>